<feature type="compositionally biased region" description="Low complexity" evidence="1">
    <location>
        <begin position="123"/>
        <end position="136"/>
    </location>
</feature>
<keyword evidence="2" id="KW-0812">Transmembrane</keyword>
<feature type="transmembrane region" description="Helical" evidence="2">
    <location>
        <begin position="235"/>
        <end position="252"/>
    </location>
</feature>
<feature type="compositionally biased region" description="Low complexity" evidence="1">
    <location>
        <begin position="38"/>
        <end position="51"/>
    </location>
</feature>
<dbReference type="EMBL" id="AP025591">
    <property type="protein sequence ID" value="BDG03879.1"/>
    <property type="molecule type" value="Genomic_DNA"/>
</dbReference>
<keyword evidence="2" id="KW-0472">Membrane</keyword>
<feature type="transmembrane region" description="Helical" evidence="2">
    <location>
        <begin position="207"/>
        <end position="229"/>
    </location>
</feature>
<reference evidence="4" key="1">
    <citation type="journal article" date="2022" name="Int. J. Syst. Evol. Microbiol.">
        <title>Anaeromyxobacter oryzae sp. nov., Anaeromyxobacter diazotrophicus sp. nov. and Anaeromyxobacter paludicola sp. nov., isolated from paddy soils.</title>
        <authorList>
            <person name="Itoh H."/>
            <person name="Xu Z."/>
            <person name="Mise K."/>
            <person name="Masuda Y."/>
            <person name="Ushijima N."/>
            <person name="Hayakawa C."/>
            <person name="Shiratori Y."/>
            <person name="Senoo K."/>
        </authorList>
    </citation>
    <scope>NUCLEOTIDE SEQUENCE [LARGE SCALE GENOMIC DNA]</scope>
    <source>
        <strain evidence="4">Red232</strain>
    </source>
</reference>
<name>A0ABN6MSC3_9BACT</name>
<evidence type="ECO:0000256" key="2">
    <source>
        <dbReference type="SAM" id="Phobius"/>
    </source>
</evidence>
<feature type="region of interest" description="Disordered" evidence="1">
    <location>
        <begin position="123"/>
        <end position="143"/>
    </location>
</feature>
<dbReference type="RefSeq" id="WP_248362422.1">
    <property type="nucleotide sequence ID" value="NZ_AP025591.1"/>
</dbReference>
<evidence type="ECO:0000256" key="1">
    <source>
        <dbReference type="SAM" id="MobiDB-lite"/>
    </source>
</evidence>
<proteinExistence type="predicted"/>
<keyword evidence="2" id="KW-1133">Transmembrane helix</keyword>
<keyword evidence="4" id="KW-1185">Reference proteome</keyword>
<gene>
    <name evidence="3" type="ORF">AMOR_28750</name>
</gene>
<evidence type="ECO:0000313" key="4">
    <source>
        <dbReference type="Proteomes" id="UP001162891"/>
    </source>
</evidence>
<evidence type="ECO:0008006" key="5">
    <source>
        <dbReference type="Google" id="ProtNLM"/>
    </source>
</evidence>
<feature type="compositionally biased region" description="Basic and acidic residues" evidence="1">
    <location>
        <begin position="1"/>
        <end position="21"/>
    </location>
</feature>
<feature type="region of interest" description="Disordered" evidence="1">
    <location>
        <begin position="1"/>
        <end position="62"/>
    </location>
</feature>
<organism evidence="3 4">
    <name type="scientific">Anaeromyxobacter oryzae</name>
    <dbReference type="NCBI Taxonomy" id="2918170"/>
    <lineage>
        <taxon>Bacteria</taxon>
        <taxon>Pseudomonadati</taxon>
        <taxon>Myxococcota</taxon>
        <taxon>Myxococcia</taxon>
        <taxon>Myxococcales</taxon>
        <taxon>Cystobacterineae</taxon>
        <taxon>Anaeromyxobacteraceae</taxon>
        <taxon>Anaeromyxobacter</taxon>
    </lineage>
</organism>
<protein>
    <recommendedName>
        <fullName evidence="5">Zinc ribbon domain-containing protein</fullName>
    </recommendedName>
</protein>
<sequence length="262" mass="28469">MNDRLGRFRHLEGPRTERDDPATPAPTASAERFEGVERPAGGAPVAAPRTGARLDRFGPEPDPVIELVDTEGQRPFTRCIRCGMDSNVFATTCPGCGASLDTEEQRSFNERLWASRQAEAAREAAASAERQALQAAEAEEDARTRRAMAESMAREVGDLERRRLDAEEGRWSGGRWGGGWGRGGWAGEYDPTPLGLKLLRLLPGPGWQLAAAAVAVLVVGGLVISGLSGTLHGRRGPLVGLGIFLAVVLLTPPGRRWRRWWW</sequence>
<dbReference type="Proteomes" id="UP001162891">
    <property type="component" value="Chromosome"/>
</dbReference>
<accession>A0ABN6MSC3</accession>
<evidence type="ECO:0000313" key="3">
    <source>
        <dbReference type="EMBL" id="BDG03879.1"/>
    </source>
</evidence>